<proteinExistence type="predicted"/>
<dbReference type="Pfam" id="PF00311">
    <property type="entry name" value="PEPcase"/>
    <property type="match status" value="1"/>
</dbReference>
<dbReference type="InterPro" id="IPR021135">
    <property type="entry name" value="PEP_COase"/>
</dbReference>
<dbReference type="AlphaFoldDB" id="A0A0L9U4V6"/>
<dbReference type="GO" id="GO:0006099">
    <property type="term" value="P:tricarboxylic acid cycle"/>
    <property type="evidence" value="ECO:0007669"/>
    <property type="project" value="InterPro"/>
</dbReference>
<sequence length="337" mass="37124">MSLSFVDEAITFIVACSVEKEDSTAESVKWCQNEDVISGFDGEGYSLDAGDSIVVAMSFSHMLDLANLAEEVQICRRRRNKVKKGDFADENNATTESNIEETLKKLVFGLKKSPQEVFDALKNQTVDLVLTTHPTQLIRILSKFYAKDITPDDKQELDDALLREILTVGTNPLLNHFDMNGTILSQRQCAPSSSFSIYLHPIGVVFNYPRPHGRCQNVSAEWDRGKLLLPLPGNTPPPIGSSSFAPDARSFTLPALVLHVNGLTCSKHSDAQVRMGFSKSIPLLHCNLFSAVSPPRLQGGSCSVKPALDVTARRFGFHLSNTELKWLRSVGYLIGKA</sequence>
<dbReference type="InterPro" id="IPR015813">
    <property type="entry name" value="Pyrv/PenolPyrv_kinase-like_dom"/>
</dbReference>
<dbReference type="GO" id="GO:0008964">
    <property type="term" value="F:phosphoenolpyruvate carboxylase activity"/>
    <property type="evidence" value="ECO:0007669"/>
    <property type="project" value="InterPro"/>
</dbReference>
<dbReference type="PANTHER" id="PTHR30523:SF37">
    <property type="entry name" value="PHOSPHOENOLPYRUVATE CARBOXYLASE"/>
    <property type="match status" value="1"/>
</dbReference>
<evidence type="ECO:0008006" key="3">
    <source>
        <dbReference type="Google" id="ProtNLM"/>
    </source>
</evidence>
<evidence type="ECO:0000313" key="1">
    <source>
        <dbReference type="EMBL" id="KOM37429.1"/>
    </source>
</evidence>
<dbReference type="GO" id="GO:0048046">
    <property type="term" value="C:apoplast"/>
    <property type="evidence" value="ECO:0007669"/>
    <property type="project" value="TreeGrafter"/>
</dbReference>
<dbReference type="PANTHER" id="PTHR30523">
    <property type="entry name" value="PHOSPHOENOLPYRUVATE CARBOXYLASE"/>
    <property type="match status" value="1"/>
</dbReference>
<organism evidence="1 2">
    <name type="scientific">Phaseolus angularis</name>
    <name type="common">Azuki bean</name>
    <name type="synonym">Vigna angularis</name>
    <dbReference type="NCBI Taxonomy" id="3914"/>
    <lineage>
        <taxon>Eukaryota</taxon>
        <taxon>Viridiplantae</taxon>
        <taxon>Streptophyta</taxon>
        <taxon>Embryophyta</taxon>
        <taxon>Tracheophyta</taxon>
        <taxon>Spermatophyta</taxon>
        <taxon>Magnoliopsida</taxon>
        <taxon>eudicotyledons</taxon>
        <taxon>Gunneridae</taxon>
        <taxon>Pentapetalae</taxon>
        <taxon>rosids</taxon>
        <taxon>fabids</taxon>
        <taxon>Fabales</taxon>
        <taxon>Fabaceae</taxon>
        <taxon>Papilionoideae</taxon>
        <taxon>50 kb inversion clade</taxon>
        <taxon>NPAAA clade</taxon>
        <taxon>indigoferoid/millettioid clade</taxon>
        <taxon>Phaseoleae</taxon>
        <taxon>Vigna</taxon>
    </lineage>
</organism>
<dbReference type="GO" id="GO:0005829">
    <property type="term" value="C:cytosol"/>
    <property type="evidence" value="ECO:0007669"/>
    <property type="project" value="TreeGrafter"/>
</dbReference>
<dbReference type="Proteomes" id="UP000053144">
    <property type="component" value="Chromosome 3"/>
</dbReference>
<gene>
    <name evidence="1" type="ORF">LR48_Vigan03g081100</name>
</gene>
<evidence type="ECO:0000313" key="2">
    <source>
        <dbReference type="Proteomes" id="UP000053144"/>
    </source>
</evidence>
<protein>
    <recommendedName>
        <fullName evidence="3">Phosphoenolpyruvate carboxylase</fullName>
    </recommendedName>
</protein>
<reference evidence="2" key="1">
    <citation type="journal article" date="2015" name="Proc. Natl. Acad. Sci. U.S.A.">
        <title>Genome sequencing of adzuki bean (Vigna angularis) provides insight into high starch and low fat accumulation and domestication.</title>
        <authorList>
            <person name="Yang K."/>
            <person name="Tian Z."/>
            <person name="Chen C."/>
            <person name="Luo L."/>
            <person name="Zhao B."/>
            <person name="Wang Z."/>
            <person name="Yu L."/>
            <person name="Li Y."/>
            <person name="Sun Y."/>
            <person name="Li W."/>
            <person name="Chen Y."/>
            <person name="Li Y."/>
            <person name="Zhang Y."/>
            <person name="Ai D."/>
            <person name="Zhao J."/>
            <person name="Shang C."/>
            <person name="Ma Y."/>
            <person name="Wu B."/>
            <person name="Wang M."/>
            <person name="Gao L."/>
            <person name="Sun D."/>
            <person name="Zhang P."/>
            <person name="Guo F."/>
            <person name="Wang W."/>
            <person name="Li Y."/>
            <person name="Wang J."/>
            <person name="Varshney R.K."/>
            <person name="Wang J."/>
            <person name="Ling H.Q."/>
            <person name="Wan P."/>
        </authorList>
    </citation>
    <scope>NUCLEOTIDE SEQUENCE</scope>
    <source>
        <strain evidence="2">cv. Jingnong 6</strain>
    </source>
</reference>
<dbReference type="GO" id="GO:0048366">
    <property type="term" value="P:leaf development"/>
    <property type="evidence" value="ECO:0007669"/>
    <property type="project" value="TreeGrafter"/>
</dbReference>
<dbReference type="GO" id="GO:0015977">
    <property type="term" value="P:carbon fixation"/>
    <property type="evidence" value="ECO:0007669"/>
    <property type="project" value="InterPro"/>
</dbReference>
<dbReference type="GO" id="GO:0009507">
    <property type="term" value="C:chloroplast"/>
    <property type="evidence" value="ECO:0007669"/>
    <property type="project" value="TreeGrafter"/>
</dbReference>
<dbReference type="EMBL" id="CM003373">
    <property type="protein sequence ID" value="KOM37429.1"/>
    <property type="molecule type" value="Genomic_DNA"/>
</dbReference>
<dbReference type="STRING" id="3914.A0A0L9U4V6"/>
<dbReference type="SUPFAM" id="SSF51621">
    <property type="entry name" value="Phosphoenolpyruvate/pyruvate domain"/>
    <property type="match status" value="1"/>
</dbReference>
<dbReference type="Gramene" id="KOM37429">
    <property type="protein sequence ID" value="KOM37429"/>
    <property type="gene ID" value="LR48_Vigan03g081100"/>
</dbReference>
<accession>A0A0L9U4V6</accession>
<name>A0A0L9U4V6_PHAAN</name>